<dbReference type="InterPro" id="IPR036907">
    <property type="entry name" value="5'-Nucleotdase_C_sf"/>
</dbReference>
<dbReference type="InterPro" id="IPR041827">
    <property type="entry name" value="CpdB_N"/>
</dbReference>
<feature type="chain" id="PRO_5046393440" evidence="11">
    <location>
        <begin position="30"/>
        <end position="786"/>
    </location>
</feature>
<name>A0ABU4G1A3_9BACL</name>
<dbReference type="PANTHER" id="PTHR11575:SF6">
    <property type="entry name" value="2',3'-CYCLIC-NUCLEOTIDE 2'-PHOSPHODIESTERASE_3'-NUCLEOTIDASE"/>
    <property type="match status" value="1"/>
</dbReference>
<dbReference type="PRINTS" id="PR01607">
    <property type="entry name" value="APYRASEFAMLY"/>
</dbReference>
<organism evidence="13 14">
    <name type="scientific">Sporosarcina aquimarina</name>
    <dbReference type="NCBI Taxonomy" id="114975"/>
    <lineage>
        <taxon>Bacteria</taxon>
        <taxon>Bacillati</taxon>
        <taxon>Bacillota</taxon>
        <taxon>Bacilli</taxon>
        <taxon>Bacillales</taxon>
        <taxon>Caryophanaceae</taxon>
        <taxon>Sporosarcina</taxon>
    </lineage>
</organism>
<keyword evidence="10" id="KW-0511">Multifunctional enzyme</keyword>
<dbReference type="Pfam" id="PF02872">
    <property type="entry name" value="5_nucleotid_C"/>
    <property type="match status" value="1"/>
</dbReference>
<comment type="cofactor">
    <cofactor evidence="3">
        <name>a divalent metal cation</name>
        <dbReference type="ChEBI" id="CHEBI:60240"/>
    </cofactor>
</comment>
<comment type="catalytic activity">
    <reaction evidence="1">
        <text>a ribonucleoside 3'-phosphate + H2O = a ribonucleoside + phosphate</text>
        <dbReference type="Rhea" id="RHEA:10144"/>
        <dbReference type="ChEBI" id="CHEBI:13197"/>
        <dbReference type="ChEBI" id="CHEBI:15377"/>
        <dbReference type="ChEBI" id="CHEBI:18254"/>
        <dbReference type="ChEBI" id="CHEBI:43474"/>
        <dbReference type="EC" id="3.1.3.6"/>
    </reaction>
</comment>
<evidence type="ECO:0000256" key="6">
    <source>
        <dbReference type="ARBA" id="ARBA00022723"/>
    </source>
</evidence>
<evidence type="ECO:0000313" key="13">
    <source>
        <dbReference type="EMBL" id="MDW0110750.1"/>
    </source>
</evidence>
<keyword evidence="9" id="KW-0378">Hydrolase</keyword>
<evidence type="ECO:0000256" key="9">
    <source>
        <dbReference type="ARBA" id="ARBA00022801"/>
    </source>
</evidence>
<dbReference type="CDD" id="cd07410">
    <property type="entry name" value="MPP_CpdB_N"/>
    <property type="match status" value="1"/>
</dbReference>
<evidence type="ECO:0000256" key="2">
    <source>
        <dbReference type="ARBA" id="ARBA00001730"/>
    </source>
</evidence>
<keyword evidence="7 11" id="KW-0732">Signal</keyword>
<keyword evidence="6" id="KW-0479">Metal-binding</keyword>
<dbReference type="NCBIfam" id="NF006938">
    <property type="entry name" value="PRK09420.1"/>
    <property type="match status" value="1"/>
</dbReference>
<dbReference type="SUPFAM" id="SSF55816">
    <property type="entry name" value="5'-nucleotidase (syn. UDP-sugar hydrolase), C-terminal domain"/>
    <property type="match status" value="1"/>
</dbReference>
<protein>
    <submittedName>
        <fullName evidence="13">Bifunctional 2',3'-cyclic-nucleotide 2'-phosphodiesterase/3'-nucleotidase</fullName>
    </submittedName>
</protein>
<evidence type="ECO:0000256" key="7">
    <source>
        <dbReference type="ARBA" id="ARBA00022729"/>
    </source>
</evidence>
<evidence type="ECO:0000256" key="4">
    <source>
        <dbReference type="ARBA" id="ARBA00004196"/>
    </source>
</evidence>
<keyword evidence="14" id="KW-1185">Reference proteome</keyword>
<dbReference type="Gene3D" id="3.90.780.10">
    <property type="entry name" value="5'-Nucleotidase, C-terminal domain"/>
    <property type="match status" value="1"/>
</dbReference>
<gene>
    <name evidence="13" type="ORF">QT716_11945</name>
</gene>
<dbReference type="InterPro" id="IPR006146">
    <property type="entry name" value="5'-Nucleotdase_CS"/>
</dbReference>
<dbReference type="InterPro" id="IPR008334">
    <property type="entry name" value="5'-Nucleotdase_C"/>
</dbReference>
<evidence type="ECO:0000259" key="12">
    <source>
        <dbReference type="PROSITE" id="PS51272"/>
    </source>
</evidence>
<evidence type="ECO:0000256" key="10">
    <source>
        <dbReference type="ARBA" id="ARBA00023268"/>
    </source>
</evidence>
<dbReference type="PROSITE" id="PS00786">
    <property type="entry name" value="5_NUCLEOTIDASE_2"/>
    <property type="match status" value="1"/>
</dbReference>
<dbReference type="InterPro" id="IPR001119">
    <property type="entry name" value="SLH_dom"/>
</dbReference>
<comment type="caution">
    <text evidence="13">The sequence shown here is derived from an EMBL/GenBank/DDBJ whole genome shotgun (WGS) entry which is preliminary data.</text>
</comment>
<feature type="domain" description="SLH" evidence="12">
    <location>
        <begin position="118"/>
        <end position="181"/>
    </location>
</feature>
<keyword evidence="8" id="KW-0547">Nucleotide-binding</keyword>
<accession>A0ABU4G1A3</accession>
<reference evidence="13 14" key="1">
    <citation type="submission" date="2023-06" db="EMBL/GenBank/DDBJ databases">
        <title>Sporosarcina sp. nov., isolated from Korean traditional fermented seafood 'Jeotgal'.</title>
        <authorList>
            <person name="Yang A.-I."/>
            <person name="Shin N.-R."/>
        </authorList>
    </citation>
    <scope>NUCLEOTIDE SEQUENCE [LARGE SCALE GENOMIC DNA]</scope>
    <source>
        <strain evidence="13 14">KCTC3840</strain>
    </source>
</reference>
<dbReference type="InterPro" id="IPR006179">
    <property type="entry name" value="5_nucleotidase/apyrase"/>
</dbReference>
<proteinExistence type="inferred from homology"/>
<dbReference type="InterPro" id="IPR004843">
    <property type="entry name" value="Calcineurin-like_PHP"/>
</dbReference>
<dbReference type="Gene3D" id="3.60.21.10">
    <property type="match status" value="1"/>
</dbReference>
<dbReference type="Pfam" id="PF00395">
    <property type="entry name" value="SLH"/>
    <property type="match status" value="2"/>
</dbReference>
<evidence type="ECO:0000256" key="8">
    <source>
        <dbReference type="ARBA" id="ARBA00022741"/>
    </source>
</evidence>
<evidence type="ECO:0000256" key="11">
    <source>
        <dbReference type="SAM" id="SignalP"/>
    </source>
</evidence>
<feature type="signal peptide" evidence="11">
    <location>
        <begin position="1"/>
        <end position="29"/>
    </location>
</feature>
<comment type="subcellular location">
    <subcellularLocation>
        <location evidence="4">Cell envelope</location>
    </subcellularLocation>
</comment>
<comment type="catalytic activity">
    <reaction evidence="2">
        <text>a nucleoside 2',3'-cyclic phosphate + H2O = a nucleoside 3'-phosphate + H(+)</text>
        <dbReference type="Rhea" id="RHEA:19621"/>
        <dbReference type="ChEBI" id="CHEBI:15377"/>
        <dbReference type="ChEBI" id="CHEBI:15378"/>
        <dbReference type="ChEBI" id="CHEBI:66949"/>
        <dbReference type="ChEBI" id="CHEBI:66954"/>
        <dbReference type="EC" id="3.1.4.16"/>
    </reaction>
</comment>
<dbReference type="RefSeq" id="WP_317936310.1">
    <property type="nucleotide sequence ID" value="NZ_JAUBDH010000007.1"/>
</dbReference>
<dbReference type="PROSITE" id="PS51272">
    <property type="entry name" value="SLH"/>
    <property type="match status" value="2"/>
</dbReference>
<evidence type="ECO:0000256" key="5">
    <source>
        <dbReference type="ARBA" id="ARBA00006654"/>
    </source>
</evidence>
<sequence length="786" mass="86871">MNVLKRIGCGLLVMLLAVGSLAFPQSASAAKSNEATRGEFIQKVVQALNLSTSDGSTITFKDVDKQLAPYVEAAVKAGLVQGRSSTVFDPNGSLTREQAFVISARAAKSNKTYPMNLLNRFKDKKDFGATLRPEMAKSIGLGLMKGYSDGTAKPKRAVMKNEMRAMITRLVKISQQHPDGTTVALRIMGTTDIHTNLMNYDYYQDKEIQDYGLAKTGVLIDEARAEVENTLLFDNGDLIQGTPLGSYKVKEKPLQKGEVHPSVAGLNALKYDVMSLGNHEFNFGLDYLDNVIEGAEFPVLNANVYDAKTGKNRFTPYVILDKQVMDSMGKKHTLKVGVIGVVAPGILRWDGSHLKGKVTVEDASDTVEKFMPQVQKEGADVVFVIAHSGIGDENHDKDEDDVTWQISAIDGVDGILTGHNHALFPGDFKDVKNVNSEEGTLNGTPVVMPNRFGSHLGLLDYQLKVTDGKWTVLSGKGSVREVHKDSEEVNQAVVDAVKEVHKATLDYIRTPVSKTTAPLTSYFGLIRDDSSIQILTEAQKHYVEDKIKDTEYNNLPILSAGSPLKFGGRYGSDYYTNIPAGDVSIKNMADLYVYDNTVAAVVLTGNDIKEWLEMSAGAFNQVDPLKIEEQDIVNENHRSYNFDVIDGLTYEIDITQPAKYDSKEGKLINETANRIKNLKYNDEPIDATQEFVVVTNNYRGSGNFPGVRDAKEVIFYQDENREAVIDYLETIDQIEPYVDNNWSIQPVEGATMIFNTSIKGKEHIGNDSRIIYIAPSEEGYAKYQLK</sequence>
<evidence type="ECO:0000256" key="1">
    <source>
        <dbReference type="ARBA" id="ARBA00000527"/>
    </source>
</evidence>
<dbReference type="InterPro" id="IPR029052">
    <property type="entry name" value="Metallo-depent_PP-like"/>
</dbReference>
<dbReference type="SUPFAM" id="SSF56300">
    <property type="entry name" value="Metallo-dependent phosphatases"/>
    <property type="match status" value="1"/>
</dbReference>
<evidence type="ECO:0000313" key="14">
    <source>
        <dbReference type="Proteomes" id="UP001280629"/>
    </source>
</evidence>
<dbReference type="Pfam" id="PF00149">
    <property type="entry name" value="Metallophos"/>
    <property type="match status" value="1"/>
</dbReference>
<feature type="domain" description="SLH" evidence="12">
    <location>
        <begin position="54"/>
        <end position="117"/>
    </location>
</feature>
<dbReference type="Proteomes" id="UP001280629">
    <property type="component" value="Unassembled WGS sequence"/>
</dbReference>
<dbReference type="PANTHER" id="PTHR11575">
    <property type="entry name" value="5'-NUCLEOTIDASE-RELATED"/>
    <property type="match status" value="1"/>
</dbReference>
<evidence type="ECO:0000256" key="3">
    <source>
        <dbReference type="ARBA" id="ARBA00001968"/>
    </source>
</evidence>
<comment type="similarity">
    <text evidence="5">Belongs to the 5'-nucleotidase family.</text>
</comment>
<dbReference type="EMBL" id="JAUBDH010000007">
    <property type="protein sequence ID" value="MDW0110750.1"/>
    <property type="molecule type" value="Genomic_DNA"/>
</dbReference>